<evidence type="ECO:0000313" key="7">
    <source>
        <dbReference type="EMBL" id="NWJ48950.1"/>
    </source>
</evidence>
<gene>
    <name evidence="7" type="ORF">HXX08_24075</name>
    <name evidence="8" type="ORF">OZ401_004501</name>
</gene>
<dbReference type="PRINTS" id="PR00706">
    <property type="entry name" value="PYROGLUPTASE"/>
</dbReference>
<keyword evidence="4" id="KW-0378">Hydrolase</keyword>
<evidence type="ECO:0000256" key="1">
    <source>
        <dbReference type="ARBA" id="ARBA00006641"/>
    </source>
</evidence>
<dbReference type="Pfam" id="PF01470">
    <property type="entry name" value="Peptidase_C15"/>
    <property type="match status" value="1"/>
</dbReference>
<dbReference type="PANTHER" id="PTHR23402">
    <property type="entry name" value="PROTEASE FAMILY C15 PYROGLUTAMYL-PEPTIDASE I-RELATED"/>
    <property type="match status" value="1"/>
</dbReference>
<dbReference type="Proteomes" id="UP001431572">
    <property type="component" value="Chromosome 2"/>
</dbReference>
<keyword evidence="10" id="KW-1185">Reference proteome</keyword>
<evidence type="ECO:0000256" key="2">
    <source>
        <dbReference type="ARBA" id="ARBA00022490"/>
    </source>
</evidence>
<dbReference type="GO" id="GO:0016920">
    <property type="term" value="F:pyroglutamyl-peptidase activity"/>
    <property type="evidence" value="ECO:0007669"/>
    <property type="project" value="UniProtKB-EC"/>
</dbReference>
<evidence type="ECO:0000313" key="8">
    <source>
        <dbReference type="EMBL" id="WJW68880.1"/>
    </source>
</evidence>
<dbReference type="InterPro" id="IPR036440">
    <property type="entry name" value="Peptidase_C15-like_sf"/>
</dbReference>
<evidence type="ECO:0000256" key="3">
    <source>
        <dbReference type="ARBA" id="ARBA00022670"/>
    </source>
</evidence>
<dbReference type="InterPro" id="IPR016125">
    <property type="entry name" value="Peptidase_C15-like"/>
</dbReference>
<feature type="active site" evidence="6">
    <location>
        <position position="146"/>
    </location>
</feature>
<comment type="catalytic activity">
    <reaction evidence="6">
        <text>Release of an N-terminal pyroglutamyl group from a polypeptide, the second amino acid generally not being Pro.</text>
        <dbReference type="EC" id="3.4.19.3"/>
    </reaction>
</comment>
<dbReference type="EMBL" id="JACATZ010000003">
    <property type="protein sequence ID" value="NWJ48950.1"/>
    <property type="molecule type" value="Genomic_DNA"/>
</dbReference>
<comment type="similarity">
    <text evidence="1">Belongs to the peptidase C15 family.</text>
</comment>
<dbReference type="RefSeq" id="WP_341470785.1">
    <property type="nucleotide sequence ID" value="NZ_CP128400.1"/>
</dbReference>
<dbReference type="EC" id="3.4.19.3" evidence="6"/>
<keyword evidence="2" id="KW-0963">Cytoplasm</keyword>
<dbReference type="GO" id="GO:0006508">
    <property type="term" value="P:proteolysis"/>
    <property type="evidence" value="ECO:0007669"/>
    <property type="project" value="UniProtKB-KW"/>
</dbReference>
<name>A0A8T7M9Y0_9CHLR</name>
<dbReference type="SUPFAM" id="SSF53182">
    <property type="entry name" value="Pyrrolidone carboxyl peptidase (pyroglutamate aminopeptidase)"/>
    <property type="match status" value="1"/>
</dbReference>
<keyword evidence="3" id="KW-0645">Protease</keyword>
<dbReference type="Proteomes" id="UP000521676">
    <property type="component" value="Unassembled WGS sequence"/>
</dbReference>
<reference evidence="8" key="2">
    <citation type="journal article" date="2024" name="Nature">
        <title>Anoxygenic phototroph of the Chloroflexota uses a type I reaction centre.</title>
        <authorList>
            <person name="Tsuji J.M."/>
            <person name="Shaw N.A."/>
            <person name="Nagashima S."/>
            <person name="Venkiteswaran J.J."/>
            <person name="Schiff S.L."/>
            <person name="Watanabe T."/>
            <person name="Fukui M."/>
            <person name="Hanada S."/>
            <person name="Tank M."/>
            <person name="Neufeld J.D."/>
        </authorList>
    </citation>
    <scope>NUCLEOTIDE SEQUENCE</scope>
    <source>
        <strain evidence="8">L227-S17</strain>
    </source>
</reference>
<dbReference type="EMBL" id="CP128400">
    <property type="protein sequence ID" value="WJW68880.1"/>
    <property type="molecule type" value="Genomic_DNA"/>
</dbReference>
<dbReference type="PANTHER" id="PTHR23402:SF1">
    <property type="entry name" value="PYROGLUTAMYL-PEPTIDASE I"/>
    <property type="match status" value="1"/>
</dbReference>
<accession>A0A8T7M9Y0</accession>
<evidence type="ECO:0000256" key="6">
    <source>
        <dbReference type="PROSITE-ProRule" id="PRU10077"/>
    </source>
</evidence>
<dbReference type="GO" id="GO:0005829">
    <property type="term" value="C:cytosol"/>
    <property type="evidence" value="ECO:0007669"/>
    <property type="project" value="InterPro"/>
</dbReference>
<sequence length="211" mass="22598">MAKASGRILLTGFEPFGGMDKNPSGLLAQALDGSEFSGFTITGAELPVDCAQMPVRLYSLLEKIQPKAVIGLGLAVGRTAISLERIGINLLDFKADNAGNGCYDRPIIENGQAAYFSTLPLRAIEKELHSVGIPCYLSESAGLYLCNQMLYTSLHYATTHRHITRAGFIHLPALPEMVTGTTGAHQPSMNFETQLAGISHALSCVAAFLEK</sequence>
<evidence type="ECO:0000256" key="5">
    <source>
        <dbReference type="ARBA" id="ARBA00022807"/>
    </source>
</evidence>
<reference evidence="7 9" key="1">
    <citation type="submission" date="2020-06" db="EMBL/GenBank/DDBJ databases">
        <title>Anoxygenic phototrophic Chloroflexota member uses a Type I reaction center.</title>
        <authorList>
            <person name="Tsuji J.M."/>
            <person name="Shaw N.A."/>
            <person name="Nagashima S."/>
            <person name="Venkiteswaran J."/>
            <person name="Schiff S.L."/>
            <person name="Hanada S."/>
            <person name="Tank M."/>
            <person name="Neufeld J.D."/>
        </authorList>
    </citation>
    <scope>NUCLEOTIDE SEQUENCE [LARGE SCALE GENOMIC DNA]</scope>
    <source>
        <strain evidence="7">L227-S17</strain>
    </source>
</reference>
<protein>
    <recommendedName>
        <fullName evidence="6">Pyroglutamyl-peptidase I</fullName>
        <ecNumber evidence="6">3.4.19.3</ecNumber>
    </recommendedName>
</protein>
<evidence type="ECO:0000313" key="9">
    <source>
        <dbReference type="Proteomes" id="UP000521676"/>
    </source>
</evidence>
<evidence type="ECO:0000256" key="4">
    <source>
        <dbReference type="ARBA" id="ARBA00022801"/>
    </source>
</evidence>
<dbReference type="AlphaFoldDB" id="A0A8T7M9Y0"/>
<keyword evidence="5" id="KW-0788">Thiol protease</keyword>
<organism evidence="7 9">
    <name type="scientific">Candidatus Chlorohelix allophototropha</name>
    <dbReference type="NCBI Taxonomy" id="3003348"/>
    <lineage>
        <taxon>Bacteria</taxon>
        <taxon>Bacillati</taxon>
        <taxon>Chloroflexota</taxon>
        <taxon>Chloroflexia</taxon>
        <taxon>Candidatus Chloroheliales</taxon>
        <taxon>Candidatus Chloroheliaceae</taxon>
        <taxon>Candidatus Chlorohelix</taxon>
    </lineage>
</organism>
<dbReference type="InterPro" id="IPR000816">
    <property type="entry name" value="Peptidase_C15"/>
</dbReference>
<dbReference type="PIRSF" id="PIRSF015592">
    <property type="entry name" value="Prld-crbxl_pptds"/>
    <property type="match status" value="1"/>
</dbReference>
<proteinExistence type="inferred from homology"/>
<evidence type="ECO:0000313" key="10">
    <source>
        <dbReference type="Proteomes" id="UP001431572"/>
    </source>
</evidence>
<dbReference type="Gene3D" id="3.40.630.20">
    <property type="entry name" value="Peptidase C15, pyroglutamyl peptidase I-like"/>
    <property type="match status" value="1"/>
</dbReference>
<dbReference type="InterPro" id="IPR033694">
    <property type="entry name" value="PGPEP1_Cys_AS"/>
</dbReference>
<dbReference type="CDD" id="cd00501">
    <property type="entry name" value="Peptidase_C15"/>
    <property type="match status" value="1"/>
</dbReference>
<dbReference type="PROSITE" id="PS01334">
    <property type="entry name" value="PYRASE_CYS"/>
    <property type="match status" value="1"/>
</dbReference>